<evidence type="ECO:0000313" key="2">
    <source>
        <dbReference type="EMBL" id="MDX3016504.1"/>
    </source>
</evidence>
<evidence type="ECO:0000259" key="1">
    <source>
        <dbReference type="Pfam" id="PF12728"/>
    </source>
</evidence>
<accession>A0ABU4LLH2</accession>
<dbReference type="GeneID" id="69804436"/>
<comment type="caution">
    <text evidence="2">The sequence shown here is derived from an EMBL/GenBank/DDBJ whole genome shotgun (WGS) entry which is preliminary data.</text>
</comment>
<name>A0ABU4LLH2_9ACTN</name>
<feature type="domain" description="Helix-turn-helix" evidence="1">
    <location>
        <begin position="3"/>
        <end position="44"/>
    </location>
</feature>
<dbReference type="InterPro" id="IPR041657">
    <property type="entry name" value="HTH_17"/>
</dbReference>
<protein>
    <submittedName>
        <fullName evidence="2">Helix-turn-helix domain-containing protein</fullName>
    </submittedName>
</protein>
<organism evidence="2 3">
    <name type="scientific">Streptomyces acidiscabies</name>
    <dbReference type="NCBI Taxonomy" id="42234"/>
    <lineage>
        <taxon>Bacteria</taxon>
        <taxon>Bacillati</taxon>
        <taxon>Actinomycetota</taxon>
        <taxon>Actinomycetes</taxon>
        <taxon>Kitasatosporales</taxon>
        <taxon>Streptomycetaceae</taxon>
        <taxon>Streptomyces</taxon>
    </lineage>
</organism>
<sequence length="85" mass="9334">MKTAARALNLSVKTAYKRVKRGEFPCRIRKEGRAYVIHTHDLMRGLGIQDVRVHDDDVEMGARLADATGGISPFGEPSGFVSSFA</sequence>
<dbReference type="RefSeq" id="WP_010351597.1">
    <property type="nucleotide sequence ID" value="NZ_BCMK01000011.1"/>
</dbReference>
<dbReference type="Pfam" id="PF12728">
    <property type="entry name" value="HTH_17"/>
    <property type="match status" value="1"/>
</dbReference>
<proteinExistence type="predicted"/>
<dbReference type="EMBL" id="JARAWP010000001">
    <property type="protein sequence ID" value="MDX3016504.1"/>
    <property type="molecule type" value="Genomic_DNA"/>
</dbReference>
<gene>
    <name evidence="2" type="ORF">PV666_01205</name>
</gene>
<keyword evidence="3" id="KW-1185">Reference proteome</keyword>
<evidence type="ECO:0000313" key="3">
    <source>
        <dbReference type="Proteomes" id="UP001272987"/>
    </source>
</evidence>
<dbReference type="Proteomes" id="UP001272987">
    <property type="component" value="Unassembled WGS sequence"/>
</dbReference>
<reference evidence="2 3" key="1">
    <citation type="journal article" date="2023" name="Microb. Genom.">
        <title>Mesoterricola silvestris gen. nov., sp. nov., Mesoterricola sediminis sp. nov., Geothrix oryzae sp. nov., Geothrix edaphica sp. nov., Geothrix rubra sp. nov., and Geothrix limicola sp. nov., six novel members of Acidobacteriota isolated from soils.</title>
        <authorList>
            <person name="Weisberg A.J."/>
            <person name="Pearce E."/>
            <person name="Kramer C.G."/>
            <person name="Chang J.H."/>
            <person name="Clarke C.R."/>
        </authorList>
    </citation>
    <scope>NUCLEOTIDE SEQUENCE [LARGE SCALE GENOMIC DNA]</scope>
    <source>
        <strain evidence="2 3">NB05-1H</strain>
    </source>
</reference>